<dbReference type="Gene3D" id="3.30.390.10">
    <property type="entry name" value="Enolase-like, N-terminal domain"/>
    <property type="match status" value="1"/>
</dbReference>
<dbReference type="EMBL" id="SMLB01000028">
    <property type="protein sequence ID" value="TDD67544.1"/>
    <property type="molecule type" value="Genomic_DNA"/>
</dbReference>
<dbReference type="PANTHER" id="PTHR48080">
    <property type="entry name" value="D-GALACTONATE DEHYDRATASE-RELATED"/>
    <property type="match status" value="1"/>
</dbReference>
<dbReference type="SMART" id="SM00922">
    <property type="entry name" value="MR_MLE"/>
    <property type="match status" value="1"/>
</dbReference>
<dbReference type="SUPFAM" id="SSF54826">
    <property type="entry name" value="Enolase N-terminal domain-like"/>
    <property type="match status" value="1"/>
</dbReference>
<dbReference type="InterPro" id="IPR013342">
    <property type="entry name" value="Mandelate_racemase_C"/>
</dbReference>
<dbReference type="InterPro" id="IPR036849">
    <property type="entry name" value="Enolase-like_C_sf"/>
</dbReference>
<organism evidence="2 3">
    <name type="scientific">Jiangella aurantiaca</name>
    <dbReference type="NCBI Taxonomy" id="2530373"/>
    <lineage>
        <taxon>Bacteria</taxon>
        <taxon>Bacillati</taxon>
        <taxon>Actinomycetota</taxon>
        <taxon>Actinomycetes</taxon>
        <taxon>Jiangellales</taxon>
        <taxon>Jiangellaceae</taxon>
        <taxon>Jiangella</taxon>
    </lineage>
</organism>
<evidence type="ECO:0000313" key="2">
    <source>
        <dbReference type="EMBL" id="TDD67544.1"/>
    </source>
</evidence>
<dbReference type="OrthoDB" id="9802699at2"/>
<sequence length="443" mass="47701">MAGIRDAHPGREAARVPSRRDRLAGLPWARRRHRRVRRRAGRPVPEGVRRGAGRVNSPHIIEVRRYSRDVTWRTTWEFAEVVLSDGTVGLGEWSDAGAWQLAHASIDARAGRLIRLPLEAALTQIRAEAEEVGRRDPRSHPHRRLELTVLGGLDAALCDLAAQHAGSSLSAWLVSQAGAEAQGAARAGSQDAPVADIRCYGNINRAVHIRTVDSVVRVAKEALAAGFTRLKLAPFDFLVGARRISAGLELAAAVRDAVGTETELMLDLHNQLSVDEILAVRDELQALDLRWLEDVAPLHDVDAHRRVRDEIGVPLAAGEFAASPAELRPLLDAGALNVVMPDVKHAGGPRRALELARFAGRHGVEVSPHNPTGPVASAHTAMLCRAVSPHGLLELALLETEDRQAIVDPPETTVSGAYVSPAGPGLGVRLAAAGTWSSVQRIR</sequence>
<name>A0A4R5A9Z6_9ACTN</name>
<dbReference type="AlphaFoldDB" id="A0A4R5A9Z6"/>
<dbReference type="InterPro" id="IPR029065">
    <property type="entry name" value="Enolase_C-like"/>
</dbReference>
<protein>
    <recommendedName>
        <fullName evidence="1">Mandelate racemase/muconate lactonizing enzyme C-terminal domain-containing protein</fullName>
    </recommendedName>
</protein>
<evidence type="ECO:0000313" key="3">
    <source>
        <dbReference type="Proteomes" id="UP000295217"/>
    </source>
</evidence>
<dbReference type="PANTHER" id="PTHR48080:SF2">
    <property type="entry name" value="D-GALACTONATE DEHYDRATASE"/>
    <property type="match status" value="1"/>
</dbReference>
<keyword evidence="3" id="KW-1185">Reference proteome</keyword>
<gene>
    <name evidence="2" type="ORF">E1262_18865</name>
</gene>
<feature type="domain" description="Mandelate racemase/muconate lactonizing enzyme C-terminal" evidence="1">
    <location>
        <begin position="212"/>
        <end position="314"/>
    </location>
</feature>
<proteinExistence type="predicted"/>
<comment type="caution">
    <text evidence="2">The sequence shown here is derived from an EMBL/GenBank/DDBJ whole genome shotgun (WGS) entry which is preliminary data.</text>
</comment>
<reference evidence="2 3" key="1">
    <citation type="submission" date="2019-02" db="EMBL/GenBank/DDBJ databases">
        <title>Draft genome sequences of novel Actinobacteria.</title>
        <authorList>
            <person name="Sahin N."/>
            <person name="Ay H."/>
            <person name="Saygin H."/>
        </authorList>
    </citation>
    <scope>NUCLEOTIDE SEQUENCE [LARGE SCALE GENOMIC DNA]</scope>
    <source>
        <strain evidence="2 3">8K307</strain>
    </source>
</reference>
<dbReference type="Pfam" id="PF13378">
    <property type="entry name" value="MR_MLE_C"/>
    <property type="match status" value="1"/>
</dbReference>
<dbReference type="SFLD" id="SFLDS00001">
    <property type="entry name" value="Enolase"/>
    <property type="match status" value="1"/>
</dbReference>
<dbReference type="Proteomes" id="UP000295217">
    <property type="component" value="Unassembled WGS sequence"/>
</dbReference>
<dbReference type="InterPro" id="IPR029017">
    <property type="entry name" value="Enolase-like_N"/>
</dbReference>
<evidence type="ECO:0000259" key="1">
    <source>
        <dbReference type="SMART" id="SM00922"/>
    </source>
</evidence>
<dbReference type="InterPro" id="IPR034593">
    <property type="entry name" value="DgoD-like"/>
</dbReference>
<accession>A0A4R5A9Z6</accession>
<dbReference type="Gene3D" id="3.20.20.120">
    <property type="entry name" value="Enolase-like C-terminal domain"/>
    <property type="match status" value="1"/>
</dbReference>
<dbReference type="SUPFAM" id="SSF51604">
    <property type="entry name" value="Enolase C-terminal domain-like"/>
    <property type="match status" value="1"/>
</dbReference>